<evidence type="ECO:0000256" key="1">
    <source>
        <dbReference type="SAM" id="Phobius"/>
    </source>
</evidence>
<feature type="transmembrane region" description="Helical" evidence="1">
    <location>
        <begin position="82"/>
        <end position="102"/>
    </location>
</feature>
<dbReference type="EMBL" id="HBKO01038678">
    <property type="protein sequence ID" value="CAE2269781.1"/>
    <property type="molecule type" value="Transcribed_RNA"/>
</dbReference>
<dbReference type="InterPro" id="IPR018247">
    <property type="entry name" value="EF_Hand_1_Ca_BS"/>
</dbReference>
<protein>
    <recommendedName>
        <fullName evidence="3">EF-hand domain-containing protein</fullName>
    </recommendedName>
</protein>
<evidence type="ECO:0008006" key="3">
    <source>
        <dbReference type="Google" id="ProtNLM"/>
    </source>
</evidence>
<keyword evidence="1" id="KW-0472">Membrane</keyword>
<reference evidence="2" key="1">
    <citation type="submission" date="2021-01" db="EMBL/GenBank/DDBJ databases">
        <authorList>
            <person name="Corre E."/>
            <person name="Pelletier E."/>
            <person name="Niang G."/>
            <person name="Scheremetjew M."/>
            <person name="Finn R."/>
            <person name="Kale V."/>
            <person name="Holt S."/>
            <person name="Cochrane G."/>
            <person name="Meng A."/>
            <person name="Brown T."/>
            <person name="Cohen L."/>
        </authorList>
    </citation>
    <scope>NUCLEOTIDE SEQUENCE</scope>
    <source>
        <strain evidence="2">UIO037</strain>
    </source>
</reference>
<feature type="transmembrane region" description="Helical" evidence="1">
    <location>
        <begin position="123"/>
        <end position="150"/>
    </location>
</feature>
<gene>
    <name evidence="2" type="ORF">CPOL0286_LOCUS17685</name>
</gene>
<proteinExistence type="predicted"/>
<feature type="transmembrane region" description="Helical" evidence="1">
    <location>
        <begin position="170"/>
        <end position="194"/>
    </location>
</feature>
<feature type="transmembrane region" description="Helical" evidence="1">
    <location>
        <begin position="201"/>
        <end position="224"/>
    </location>
</feature>
<sequence>MPEQEQVEAMIKESVDLLSPFAEADDGKYTKAHCDALGRNEGLFTHLRLVALDSDGDGKLSPDEYERYCAEGQQLVDAYLSFFINGGVVSALLFSIVFPMAFDMEIDGLGWDDDYGALGAKQWLGICAYLFSMLSCGMCFVMLVYTGSMYSQLSFWMPNLNCQLWYVSKVVHMMTTLNTTMVLIYIFTAAAMLFQGLSANAWVGIFGVLPFAMCAGPAAHWYGWFANCIITPQMQLEARRLLHAKASERSRSMPG</sequence>
<keyword evidence="1" id="KW-1133">Transmembrane helix</keyword>
<dbReference type="PROSITE" id="PS00018">
    <property type="entry name" value="EF_HAND_1"/>
    <property type="match status" value="1"/>
</dbReference>
<organism evidence="2">
    <name type="scientific">Prymnesium polylepis</name>
    <dbReference type="NCBI Taxonomy" id="72548"/>
    <lineage>
        <taxon>Eukaryota</taxon>
        <taxon>Haptista</taxon>
        <taxon>Haptophyta</taxon>
        <taxon>Prymnesiophyceae</taxon>
        <taxon>Prymnesiales</taxon>
        <taxon>Prymnesiaceae</taxon>
        <taxon>Prymnesium</taxon>
    </lineage>
</organism>
<evidence type="ECO:0000313" key="2">
    <source>
        <dbReference type="EMBL" id="CAE2269781.1"/>
    </source>
</evidence>
<name>A0A6T8D3L9_9EUKA</name>
<dbReference type="AlphaFoldDB" id="A0A6T8D3L9"/>
<accession>A0A6T8D3L9</accession>
<keyword evidence="1" id="KW-0812">Transmembrane</keyword>